<dbReference type="AlphaFoldDB" id="A0A7U2F0L3"/>
<proteinExistence type="predicted"/>
<gene>
    <name evidence="1" type="ORF">JI435_077090</name>
</gene>
<evidence type="ECO:0000313" key="1">
    <source>
        <dbReference type="EMBL" id="QRC94475.1"/>
    </source>
</evidence>
<organism evidence="1 2">
    <name type="scientific">Phaeosphaeria nodorum (strain SN15 / ATCC MYA-4574 / FGSC 10173)</name>
    <name type="common">Glume blotch fungus</name>
    <name type="synonym">Parastagonospora nodorum</name>
    <dbReference type="NCBI Taxonomy" id="321614"/>
    <lineage>
        <taxon>Eukaryota</taxon>
        <taxon>Fungi</taxon>
        <taxon>Dikarya</taxon>
        <taxon>Ascomycota</taxon>
        <taxon>Pezizomycotina</taxon>
        <taxon>Dothideomycetes</taxon>
        <taxon>Pleosporomycetidae</taxon>
        <taxon>Pleosporales</taxon>
        <taxon>Pleosporineae</taxon>
        <taxon>Phaeosphaeriaceae</taxon>
        <taxon>Parastagonospora</taxon>
    </lineage>
</organism>
<dbReference type="RefSeq" id="XP_001798041.1">
    <property type="nucleotide sequence ID" value="XM_001797989.1"/>
</dbReference>
<keyword evidence="2" id="KW-1185">Reference proteome</keyword>
<dbReference type="EMBL" id="CP069026">
    <property type="protein sequence ID" value="QRC94475.1"/>
    <property type="molecule type" value="Genomic_DNA"/>
</dbReference>
<protein>
    <submittedName>
        <fullName evidence="1">Uncharacterized protein</fullName>
    </submittedName>
</protein>
<sequence>MNNQSDNAGWGSVVKSIDGHMSQEDMNGFDESQRKVREVISFLEAMEAKNEAPRKPSELSRSVTELRKNMQQAVALFQDPKHTPLRVTDTMYDNIDKAKVVLTDGCTIGLVTPQGIGEALHDYGKGDVIDLSKETAAMMANMHKIRRARGINMTDITRRSNRTTESVSAVQVTVTWLEDDDFRVWDSEDARDTSGTFGSRVWHD</sequence>
<dbReference type="KEGG" id="pno:SNOG_07709"/>
<dbReference type="VEuPathDB" id="FungiDB:JI435_077090"/>
<reference evidence="2" key="1">
    <citation type="journal article" date="2021" name="BMC Genomics">
        <title>Chromosome-level genome assembly and manually-curated proteome of model necrotroph Parastagonospora nodorum Sn15 reveals a genome-wide trove of candidate effector homologs, and redundancy of virulence-related functions within an accessory chromosome.</title>
        <authorList>
            <person name="Bertazzoni S."/>
            <person name="Jones D.A.B."/>
            <person name="Phan H.T."/>
            <person name="Tan K.-C."/>
            <person name="Hane J.K."/>
        </authorList>
    </citation>
    <scope>NUCLEOTIDE SEQUENCE [LARGE SCALE GENOMIC DNA]</scope>
    <source>
        <strain evidence="2">SN15 / ATCC MYA-4574 / FGSC 10173)</strain>
    </source>
</reference>
<evidence type="ECO:0000313" key="2">
    <source>
        <dbReference type="Proteomes" id="UP000663193"/>
    </source>
</evidence>
<accession>A0A7U2F0L3</accession>
<dbReference type="Proteomes" id="UP000663193">
    <property type="component" value="Chromosome 4"/>
</dbReference>
<name>A0A7U2F0L3_PHANO</name>